<feature type="compositionally biased region" description="Polar residues" evidence="7">
    <location>
        <begin position="75"/>
        <end position="91"/>
    </location>
</feature>
<feature type="region of interest" description="Disordered" evidence="7">
    <location>
        <begin position="426"/>
        <end position="505"/>
    </location>
</feature>
<dbReference type="InterPro" id="IPR001680">
    <property type="entry name" value="WD40_rpt"/>
</dbReference>
<feature type="compositionally biased region" description="Polar residues" evidence="7">
    <location>
        <begin position="456"/>
        <end position="465"/>
    </location>
</feature>
<feature type="compositionally biased region" description="Basic and acidic residues" evidence="7">
    <location>
        <begin position="441"/>
        <end position="452"/>
    </location>
</feature>
<keyword evidence="6" id="KW-0175">Coiled coil</keyword>
<feature type="compositionally biased region" description="Low complexity" evidence="7">
    <location>
        <begin position="353"/>
        <end position="386"/>
    </location>
</feature>
<keyword evidence="5" id="KW-0963">Cytoplasm</keyword>
<feature type="domain" description="EML-like first beta-propeller" evidence="8">
    <location>
        <begin position="856"/>
        <end position="1123"/>
    </location>
</feature>
<dbReference type="GO" id="GO:0005874">
    <property type="term" value="C:microtubule"/>
    <property type="evidence" value="ECO:0007669"/>
    <property type="project" value="UniProtKB-KW"/>
</dbReference>
<feature type="region of interest" description="Disordered" evidence="7">
    <location>
        <begin position="676"/>
        <end position="705"/>
    </location>
</feature>
<dbReference type="GO" id="GO:0008017">
    <property type="term" value="F:microtubule binding"/>
    <property type="evidence" value="ECO:0007669"/>
    <property type="project" value="TreeGrafter"/>
</dbReference>
<dbReference type="EMBL" id="GGYP01003838">
    <property type="protein sequence ID" value="MDE48609.1"/>
    <property type="molecule type" value="Transcribed_RNA"/>
</dbReference>
<evidence type="ECO:0000259" key="9">
    <source>
        <dbReference type="Pfam" id="PF23414"/>
    </source>
</evidence>
<dbReference type="InterPro" id="IPR050630">
    <property type="entry name" value="WD_repeat_EMAP"/>
</dbReference>
<proteinExistence type="predicted"/>
<dbReference type="InterPro" id="IPR015943">
    <property type="entry name" value="WD40/YVTN_repeat-like_dom_sf"/>
</dbReference>
<feature type="region of interest" description="Disordered" evidence="7">
    <location>
        <begin position="589"/>
        <end position="660"/>
    </location>
</feature>
<evidence type="ECO:0000256" key="7">
    <source>
        <dbReference type="SAM" id="MobiDB-lite"/>
    </source>
</evidence>
<feature type="compositionally biased region" description="Low complexity" evidence="7">
    <location>
        <begin position="645"/>
        <end position="658"/>
    </location>
</feature>
<dbReference type="Pfam" id="PF23409">
    <property type="entry name" value="Beta-prop_EML"/>
    <property type="match status" value="1"/>
</dbReference>
<dbReference type="InterPro" id="IPR055439">
    <property type="entry name" value="Beta-prop_EML_1st"/>
</dbReference>
<feature type="coiled-coil region" evidence="6">
    <location>
        <begin position="512"/>
        <end position="546"/>
    </location>
</feature>
<evidence type="ECO:0000256" key="3">
    <source>
        <dbReference type="ARBA" id="ARBA00022701"/>
    </source>
</evidence>
<evidence type="ECO:0000259" key="8">
    <source>
        <dbReference type="Pfam" id="PF23409"/>
    </source>
</evidence>
<feature type="region of interest" description="Disordered" evidence="7">
    <location>
        <begin position="293"/>
        <end position="330"/>
    </location>
</feature>
<keyword evidence="4" id="KW-0677">Repeat</keyword>
<evidence type="ECO:0000256" key="2">
    <source>
        <dbReference type="ARBA" id="ARBA00022574"/>
    </source>
</evidence>
<feature type="compositionally biased region" description="Basic and acidic residues" evidence="7">
    <location>
        <begin position="1"/>
        <end position="30"/>
    </location>
</feature>
<dbReference type="GO" id="GO:0000226">
    <property type="term" value="P:microtubule cytoskeleton organization"/>
    <property type="evidence" value="ECO:0007669"/>
    <property type="project" value="TreeGrafter"/>
</dbReference>
<dbReference type="SUPFAM" id="SSF50978">
    <property type="entry name" value="WD40 repeat-like"/>
    <property type="match status" value="3"/>
</dbReference>
<organism evidence="10">
    <name type="scientific">Aceria tosichella</name>
    <name type="common">wheat curl mite</name>
    <dbReference type="NCBI Taxonomy" id="561515"/>
    <lineage>
        <taxon>Eukaryota</taxon>
        <taxon>Metazoa</taxon>
        <taxon>Ecdysozoa</taxon>
        <taxon>Arthropoda</taxon>
        <taxon>Chelicerata</taxon>
        <taxon>Arachnida</taxon>
        <taxon>Acari</taxon>
        <taxon>Acariformes</taxon>
        <taxon>Trombidiformes</taxon>
        <taxon>Prostigmata</taxon>
        <taxon>Eupodina</taxon>
        <taxon>Eriophyoidea</taxon>
        <taxon>Eriophyidae</taxon>
        <taxon>Eriophyinae</taxon>
        <taxon>Aceriini</taxon>
        <taxon>Aceria</taxon>
    </lineage>
</organism>
<evidence type="ECO:0000256" key="1">
    <source>
        <dbReference type="ARBA" id="ARBA00004245"/>
    </source>
</evidence>
<reference evidence="10" key="1">
    <citation type="submission" date="2018-10" db="EMBL/GenBank/DDBJ databases">
        <title>Transcriptome assembly of Aceria tosichella (Wheat curl mite) Type 2.</title>
        <authorList>
            <person name="Scully E.D."/>
            <person name="Geib S.M."/>
            <person name="Palmer N.A."/>
            <person name="Gupta A.K."/>
            <person name="Sarath G."/>
            <person name="Tatineni S."/>
        </authorList>
    </citation>
    <scope>NUCLEOTIDE SEQUENCE</scope>
    <source>
        <strain evidence="10">LincolnNE</strain>
    </source>
</reference>
<keyword evidence="5" id="KW-0206">Cytoskeleton</keyword>
<evidence type="ECO:0000313" key="10">
    <source>
        <dbReference type="EMBL" id="MDE48609.1"/>
    </source>
</evidence>
<feature type="region of interest" description="Disordered" evidence="7">
    <location>
        <begin position="344"/>
        <end position="412"/>
    </location>
</feature>
<feature type="region of interest" description="Disordered" evidence="7">
    <location>
        <begin position="1"/>
        <end position="131"/>
    </location>
</feature>
<keyword evidence="3" id="KW-0493">Microtubule</keyword>
<dbReference type="InterPro" id="IPR036322">
    <property type="entry name" value="WD40_repeat_dom_sf"/>
</dbReference>
<feature type="compositionally biased region" description="Acidic residues" evidence="7">
    <location>
        <begin position="109"/>
        <end position="120"/>
    </location>
</feature>
<dbReference type="PANTHER" id="PTHR13720:SF50">
    <property type="entry name" value="ECHINODERM MICROTUBULE-ASSOCIATED PROTEIN-LIKE 2"/>
    <property type="match status" value="1"/>
</dbReference>
<dbReference type="Gene3D" id="2.130.10.10">
    <property type="entry name" value="YVTN repeat-like/Quinoprotein amine dehydrogenase"/>
    <property type="match status" value="2"/>
</dbReference>
<dbReference type="InterPro" id="IPR005108">
    <property type="entry name" value="HELP"/>
</dbReference>
<evidence type="ECO:0000256" key="4">
    <source>
        <dbReference type="ARBA" id="ARBA00022737"/>
    </source>
</evidence>
<comment type="subcellular location">
    <subcellularLocation>
        <location evidence="1">Cytoplasm</location>
        <location evidence="1">Cytoskeleton</location>
    </subcellularLocation>
</comment>
<keyword evidence="2" id="KW-0853">WD repeat</keyword>
<feature type="compositionally biased region" description="Polar residues" evidence="7">
    <location>
        <begin position="616"/>
        <end position="644"/>
    </location>
</feature>
<feature type="region of interest" description="Disordered" evidence="7">
    <location>
        <begin position="214"/>
        <end position="240"/>
    </location>
</feature>
<dbReference type="InterPro" id="IPR055442">
    <property type="entry name" value="Beta-prop_EML-like_2nd"/>
</dbReference>
<accession>A0A6G1SE10</accession>
<feature type="compositionally biased region" description="Acidic residues" evidence="7">
    <location>
        <begin position="317"/>
        <end position="330"/>
    </location>
</feature>
<name>A0A6G1SE10_9ACAR</name>
<evidence type="ECO:0000256" key="5">
    <source>
        <dbReference type="ARBA" id="ARBA00023212"/>
    </source>
</evidence>
<feature type="domain" description="EML-like second beta-propeller" evidence="9">
    <location>
        <begin position="1142"/>
        <end position="1408"/>
    </location>
</feature>
<dbReference type="PANTHER" id="PTHR13720">
    <property type="entry name" value="WD-40 REPEAT PROTEIN"/>
    <property type="match status" value="1"/>
</dbReference>
<feature type="compositionally biased region" description="Polar residues" evidence="7">
    <location>
        <begin position="293"/>
        <end position="312"/>
    </location>
</feature>
<dbReference type="Pfam" id="PF23414">
    <property type="entry name" value="Beta-prop_EML_2"/>
    <property type="match status" value="1"/>
</dbReference>
<dbReference type="SMART" id="SM00320">
    <property type="entry name" value="WD40"/>
    <property type="match status" value="10"/>
</dbReference>
<feature type="compositionally biased region" description="Polar residues" evidence="7">
    <location>
        <begin position="599"/>
        <end position="608"/>
    </location>
</feature>
<sequence>MSHPDNLIDDKSRDLQEEIKNKRPTVEELLRMLSSTSVSGSKRPSPPPIPPKPRHGFEMTIEAARRNLGLLPPESSENNPANRTFLINTGQREAGDEKIDYMTTKNNIDDDDDDDDDNDDCAGGGGDENDYQVDADDACISKVKLDSKKLDPIACTNYATSRLQFYENNQPFEAPRSTASKLLSEPNQKSHGGCVVYNSASSTNVVYQHQPSMANNNNNSTRKESNHHHHRGEPFVTESPEEANNNNVIIRASNNTSTVEILEVPMVGQLLRDNHGNSDNMASVNTRPPVVVEQQQHGGFSSTTSKGNNYSKTSYADADDDEDYGYEDTGDESVQLANEVEKIINDPVCASQPPRTSTPTPTSMLYQVNSNSSSGASTATNNNRSNQLAYSSQHNTTRDITHSDNNSEEDTLNISRETDELINTSAHNQSGCELIGVNDNSDSKDSPRKNEEPEQTPYTVQFFNDTSLLSPSSYSRSETTSQQSPPGPSKSSNRKYEMSTHDSDSISLRKLVATLQGDIEILNNKVSSLTSKVEDLEGKLEQEKRANVLNKSASCIYNGTQLEGSQSSTGTMQKQGPLSQSVSTINKLTPIKNSRHNNIHGSMSTYSRSAYPAAGSQASRQNLSLSASNSHATNQTLSTSAKRLQQSQSYNSSSMSRPQMRKSNIYTSTSSLYADSNKSGSASISPTPLETSNGGSRQYASPSSYLNLTQKRDTSAYTSMLSLSSIGNSTLKKASVAGSVSNLSQVSTSQLSNWPSLSNFIDSKHQAKDILFDEDEQVIRMVLYNSLITMRVPSWLRNEYYPDAVVMEPPAVKLKLDWVHGYRGRDCRSNIYYLPTGECVYFVASVVILYNPDERTQRHYLGHTDSVKCLAVHPNKLIVASGQSAIANRRDKRPIVRVWNTVSLATLRVIGFNEDFDRSICCLAFSKHDAGATLAVVDESSEHTITLLDWQREKNWRVAEVNSGHEPVLAIDFHPIDKYSLVAVGKSSINFWDIRGMTLAKKAGLFDKYDRPKYVLCMTFNDIGETITGDSNGNIIIWPRGTNKPRRIIRDVHPGGVFSVLAMKDGSYLTGGRDRRIVEWDENFEPTGRQAELPEHCGGVRFITYARGFQVFIGTLRNSILMGSLDNDFHVIVQGHTEATSALAIHPTERKYLTGGFDDQIHFIDAQTHMLEWSKCLAMPVTAASFSPNGVLLIVGSTSGNWLALDAITQDVLFTACDGSGTINCVKFSPNGEYFCFGSSDCQVYIYSTTLDGSTFCRIGTCVGHSAPVREIDWSDDNVYIQSQSMNFELLFWKAQYCRPVDNDNIVHDLRWTTHNCTIGFNVIGIWSDSIDSALINYCDKSNNDKYIVSATDTGYINIYRWPTYYNQCLSQKYYGNVDKFNFIKFLHDDTSLIAVGAKSCATTEWSVITEVDS</sequence>
<feature type="compositionally biased region" description="Basic and acidic residues" evidence="7">
    <location>
        <begin position="494"/>
        <end position="504"/>
    </location>
</feature>
<gene>
    <name evidence="10" type="primary">Eml2_0</name>
    <name evidence="10" type="ORF">g.13693</name>
</gene>
<feature type="compositionally biased region" description="Low complexity" evidence="7">
    <location>
        <begin position="466"/>
        <end position="484"/>
    </location>
</feature>
<evidence type="ECO:0000256" key="6">
    <source>
        <dbReference type="SAM" id="Coils"/>
    </source>
</evidence>
<dbReference type="Pfam" id="PF03451">
    <property type="entry name" value="HELP"/>
    <property type="match status" value="1"/>
</dbReference>
<protein>
    <submittedName>
        <fullName evidence="10">Echinoderm microtubule-associated protein-like 2</fullName>
    </submittedName>
</protein>
<dbReference type="GO" id="GO:0072686">
    <property type="term" value="C:mitotic spindle"/>
    <property type="evidence" value="ECO:0007669"/>
    <property type="project" value="TreeGrafter"/>
</dbReference>